<dbReference type="Proteomes" id="UP000051221">
    <property type="component" value="Unassembled WGS sequence"/>
</dbReference>
<protein>
    <submittedName>
        <fullName evidence="4">Phenazine biosynthesis protein PhzF</fullName>
    </submittedName>
</protein>
<dbReference type="RefSeq" id="WP_055464936.1">
    <property type="nucleotide sequence ID" value="NZ_CP046798.1"/>
</dbReference>
<dbReference type="PANTHER" id="PTHR13774:SF17">
    <property type="entry name" value="PHENAZINE BIOSYNTHESIS-LIKE DOMAIN-CONTAINING PROTEIN"/>
    <property type="match status" value="1"/>
</dbReference>
<keyword evidence="5" id="KW-1185">Reference proteome</keyword>
<accession>A0A0Q2MJF5</accession>
<dbReference type="SUPFAM" id="SSF54506">
    <property type="entry name" value="Diaminopimelate epimerase-like"/>
    <property type="match status" value="1"/>
</dbReference>
<feature type="active site" evidence="3">
    <location>
        <position position="46"/>
    </location>
</feature>
<evidence type="ECO:0000313" key="4">
    <source>
        <dbReference type="EMBL" id="KQH87818.1"/>
    </source>
</evidence>
<dbReference type="GO" id="GO:0005737">
    <property type="term" value="C:cytoplasm"/>
    <property type="evidence" value="ECO:0007669"/>
    <property type="project" value="TreeGrafter"/>
</dbReference>
<dbReference type="NCBIfam" id="TIGR00654">
    <property type="entry name" value="PhzF_family"/>
    <property type="match status" value="1"/>
</dbReference>
<reference evidence="4 5" key="1">
    <citation type="submission" date="2015-08" db="EMBL/GenBank/DDBJ databases">
        <title>Antibacterial properties of a collection of Vibrionaceae strains.</title>
        <authorList>
            <person name="Giubergia S."/>
        </authorList>
    </citation>
    <scope>NUCLEOTIDE SEQUENCE [LARGE SCALE GENOMIC DNA]</scope>
    <source>
        <strain evidence="4 5">S0821</strain>
    </source>
</reference>
<evidence type="ECO:0000256" key="2">
    <source>
        <dbReference type="ARBA" id="ARBA00023235"/>
    </source>
</evidence>
<name>A0A0Q2MJF5_VIBFU</name>
<organism evidence="4 5">
    <name type="scientific">Vibrio furnissii</name>
    <dbReference type="NCBI Taxonomy" id="29494"/>
    <lineage>
        <taxon>Bacteria</taxon>
        <taxon>Pseudomonadati</taxon>
        <taxon>Pseudomonadota</taxon>
        <taxon>Gammaproteobacteria</taxon>
        <taxon>Vibrionales</taxon>
        <taxon>Vibrionaceae</taxon>
        <taxon>Vibrio</taxon>
    </lineage>
</organism>
<dbReference type="InParanoid" id="A0A0Q2MJF5"/>
<dbReference type="GO" id="GO:0016853">
    <property type="term" value="F:isomerase activity"/>
    <property type="evidence" value="ECO:0007669"/>
    <property type="project" value="UniProtKB-KW"/>
</dbReference>
<dbReference type="AlphaFoldDB" id="A0A0Q2MJF5"/>
<comment type="similarity">
    <text evidence="1">Belongs to the PhzF family.</text>
</comment>
<dbReference type="PANTHER" id="PTHR13774">
    <property type="entry name" value="PHENAZINE BIOSYNTHESIS PROTEIN"/>
    <property type="match status" value="1"/>
</dbReference>
<evidence type="ECO:0000256" key="1">
    <source>
        <dbReference type="ARBA" id="ARBA00008270"/>
    </source>
</evidence>
<keyword evidence="2" id="KW-0413">Isomerase</keyword>
<gene>
    <name evidence="4" type="ORF">AMR76_00520</name>
</gene>
<proteinExistence type="inferred from homology"/>
<dbReference type="EMBL" id="LKHS01000001">
    <property type="protein sequence ID" value="KQH87818.1"/>
    <property type="molecule type" value="Genomic_DNA"/>
</dbReference>
<sequence length="264" mass="29184">MELELFVVDAFTTERFKGNSAAVVPVTHWLSDAQMLAIAQENNLSETAFIKRLAANHYAIRWFSPLTEIDFCGHATLASAYVLFNHFACDAPLNFETAAVGTLSVTQTADKRITMRFPNRAPQPVDDIPAPLLAGLSITPDEVWLSPQAYFAVYHDEQAVLEVLRDNEQLKQLAPYDVVATAQSSDYDFISRYFWPANGGDEDPVTGSIHAGLAPFWGERLGKTELVAYQASHRGGVLQCDWQGEHVMVSGHGVLYLHGTIQVD</sequence>
<dbReference type="Pfam" id="PF02567">
    <property type="entry name" value="PhzC-PhzF"/>
    <property type="match status" value="1"/>
</dbReference>
<dbReference type="FunCoup" id="A0A0Q2MJF5">
    <property type="interactions" value="500"/>
</dbReference>
<dbReference type="InterPro" id="IPR003719">
    <property type="entry name" value="Phenazine_PhzF-like"/>
</dbReference>
<evidence type="ECO:0000256" key="3">
    <source>
        <dbReference type="PIRSR" id="PIRSR016184-1"/>
    </source>
</evidence>
<dbReference type="Gene3D" id="3.10.310.10">
    <property type="entry name" value="Diaminopimelate Epimerase, Chain A, domain 1"/>
    <property type="match status" value="2"/>
</dbReference>
<evidence type="ECO:0000313" key="5">
    <source>
        <dbReference type="Proteomes" id="UP000051221"/>
    </source>
</evidence>
<comment type="caution">
    <text evidence="4">The sequence shown here is derived from an EMBL/GenBank/DDBJ whole genome shotgun (WGS) entry which is preliminary data.</text>
</comment>
<dbReference type="PIRSF" id="PIRSF016184">
    <property type="entry name" value="PhzC_PhzF"/>
    <property type="match status" value="1"/>
</dbReference>